<organism evidence="1 2">
    <name type="scientific">Piloderma croceum (strain F 1598)</name>
    <dbReference type="NCBI Taxonomy" id="765440"/>
    <lineage>
        <taxon>Eukaryota</taxon>
        <taxon>Fungi</taxon>
        <taxon>Dikarya</taxon>
        <taxon>Basidiomycota</taxon>
        <taxon>Agaricomycotina</taxon>
        <taxon>Agaricomycetes</taxon>
        <taxon>Agaricomycetidae</taxon>
        <taxon>Atheliales</taxon>
        <taxon>Atheliaceae</taxon>
        <taxon>Piloderma</taxon>
    </lineage>
</organism>
<dbReference type="EMBL" id="KN832995">
    <property type="protein sequence ID" value="KIM82195.1"/>
    <property type="molecule type" value="Genomic_DNA"/>
</dbReference>
<reference evidence="1 2" key="1">
    <citation type="submission" date="2014-04" db="EMBL/GenBank/DDBJ databases">
        <authorList>
            <consortium name="DOE Joint Genome Institute"/>
            <person name="Kuo A."/>
            <person name="Tarkka M."/>
            <person name="Buscot F."/>
            <person name="Kohler A."/>
            <person name="Nagy L.G."/>
            <person name="Floudas D."/>
            <person name="Copeland A."/>
            <person name="Barry K.W."/>
            <person name="Cichocki N."/>
            <person name="Veneault-Fourrey C."/>
            <person name="LaButti K."/>
            <person name="Lindquist E.A."/>
            <person name="Lipzen A."/>
            <person name="Lundell T."/>
            <person name="Morin E."/>
            <person name="Murat C."/>
            <person name="Sun H."/>
            <person name="Tunlid A."/>
            <person name="Henrissat B."/>
            <person name="Grigoriev I.V."/>
            <person name="Hibbett D.S."/>
            <person name="Martin F."/>
            <person name="Nordberg H.P."/>
            <person name="Cantor M.N."/>
            <person name="Hua S.X."/>
        </authorList>
    </citation>
    <scope>NUCLEOTIDE SEQUENCE [LARGE SCALE GENOMIC DNA]</scope>
    <source>
        <strain evidence="1 2">F 1598</strain>
    </source>
</reference>
<dbReference type="OrthoDB" id="2919358at2759"/>
<evidence type="ECO:0000313" key="2">
    <source>
        <dbReference type="Proteomes" id="UP000054166"/>
    </source>
</evidence>
<keyword evidence="2" id="KW-1185">Reference proteome</keyword>
<evidence type="ECO:0000313" key="1">
    <source>
        <dbReference type="EMBL" id="KIM82195.1"/>
    </source>
</evidence>
<dbReference type="AlphaFoldDB" id="A0A0C3FC61"/>
<reference evidence="2" key="2">
    <citation type="submission" date="2015-01" db="EMBL/GenBank/DDBJ databases">
        <title>Evolutionary Origins and Diversification of the Mycorrhizal Mutualists.</title>
        <authorList>
            <consortium name="DOE Joint Genome Institute"/>
            <consortium name="Mycorrhizal Genomics Consortium"/>
            <person name="Kohler A."/>
            <person name="Kuo A."/>
            <person name="Nagy L.G."/>
            <person name="Floudas D."/>
            <person name="Copeland A."/>
            <person name="Barry K.W."/>
            <person name="Cichocki N."/>
            <person name="Veneault-Fourrey C."/>
            <person name="LaButti K."/>
            <person name="Lindquist E.A."/>
            <person name="Lipzen A."/>
            <person name="Lundell T."/>
            <person name="Morin E."/>
            <person name="Murat C."/>
            <person name="Riley R."/>
            <person name="Ohm R."/>
            <person name="Sun H."/>
            <person name="Tunlid A."/>
            <person name="Henrissat B."/>
            <person name="Grigoriev I.V."/>
            <person name="Hibbett D.S."/>
            <person name="Martin F."/>
        </authorList>
    </citation>
    <scope>NUCLEOTIDE SEQUENCE [LARGE SCALE GENOMIC DNA]</scope>
    <source>
        <strain evidence="2">F 1598</strain>
    </source>
</reference>
<gene>
    <name evidence="1" type="ORF">PILCRDRAFT_820567</name>
</gene>
<dbReference type="InParanoid" id="A0A0C3FC61"/>
<name>A0A0C3FC61_PILCF</name>
<protein>
    <submittedName>
        <fullName evidence="1">Uncharacterized protein</fullName>
    </submittedName>
</protein>
<dbReference type="HOGENOM" id="CLU_197734_0_0_1"/>
<dbReference type="Proteomes" id="UP000054166">
    <property type="component" value="Unassembled WGS sequence"/>
</dbReference>
<sequence length="64" mass="6902">MHSTAFSTLSPTTTCHTQACADATPVSTRSTTNDADAFVNYSSPQCCHCGWRGSHAPNCPFKRH</sequence>
<accession>A0A0C3FC61</accession>
<proteinExistence type="predicted"/>